<keyword evidence="4" id="KW-1185">Reference proteome</keyword>
<evidence type="ECO:0000313" key="3">
    <source>
        <dbReference type="EMBL" id="CAL94771.1"/>
    </source>
</evidence>
<feature type="chain" id="PRO_5002635885" evidence="1">
    <location>
        <begin position="20"/>
        <end position="156"/>
    </location>
</feature>
<feature type="domain" description="Thioredoxin" evidence="2">
    <location>
        <begin position="23"/>
        <end position="156"/>
    </location>
</feature>
<dbReference type="RefSeq" id="WP_011765885.1">
    <property type="nucleotide sequence ID" value="NC_008702.1"/>
</dbReference>
<name>A1K7G6_AZOSB</name>
<dbReference type="eggNOG" id="COG0526">
    <property type="taxonomic scope" value="Bacteria"/>
</dbReference>
<dbReference type="KEGG" id="azo:azo2154"/>
<dbReference type="EMBL" id="AM406670">
    <property type="protein sequence ID" value="CAL94771.1"/>
    <property type="molecule type" value="Genomic_DNA"/>
</dbReference>
<dbReference type="SUPFAM" id="SSF52833">
    <property type="entry name" value="Thioredoxin-like"/>
    <property type="match status" value="1"/>
</dbReference>
<evidence type="ECO:0000313" key="4">
    <source>
        <dbReference type="Proteomes" id="UP000002588"/>
    </source>
</evidence>
<gene>
    <name evidence="3" type="ordered locus">azo2154</name>
</gene>
<sequence>MKTWIAGICLLLSIGAVHAADAVQPLDRAGAARLTDAAAQGAPTIVALWSTDCVHCKKNLKLFSELAAADRGLRVVTVAAQPLAADLAVPLDRLAVPGKRFAYGSEAPEALAYALDPAWRGELPRTLLFDGRGGRVALTGVLDRERVLAALGRSVR</sequence>
<dbReference type="InterPro" id="IPR036249">
    <property type="entry name" value="Thioredoxin-like_sf"/>
</dbReference>
<protein>
    <submittedName>
        <fullName evidence="3">Conserved hypothetical secreted protein</fullName>
    </submittedName>
</protein>
<dbReference type="STRING" id="62928.azo2154"/>
<accession>A1K7G6</accession>
<feature type="signal peptide" evidence="1">
    <location>
        <begin position="1"/>
        <end position="19"/>
    </location>
</feature>
<dbReference type="AlphaFoldDB" id="A1K7G6"/>
<dbReference type="HOGENOM" id="CLU_110678_0_0_4"/>
<reference evidence="3 4" key="1">
    <citation type="journal article" date="2006" name="Nat. Biotechnol.">
        <title>Complete genome of the mutualistic, N2-fixing grass endophyte Azoarcus sp. strain BH72.</title>
        <authorList>
            <person name="Krause A."/>
            <person name="Ramakumar A."/>
            <person name="Bartels D."/>
            <person name="Battistoni F."/>
            <person name="Bekel T."/>
            <person name="Boch J."/>
            <person name="Boehm M."/>
            <person name="Friedrich F."/>
            <person name="Hurek T."/>
            <person name="Krause L."/>
            <person name="Linke B."/>
            <person name="McHardy A.C."/>
            <person name="Sarkar A."/>
            <person name="Schneiker S."/>
            <person name="Syed A.A."/>
            <person name="Thauer R."/>
            <person name="Vorhoelter F.-J."/>
            <person name="Weidner S."/>
            <person name="Puehler A."/>
            <person name="Reinhold-Hurek B."/>
            <person name="Kaiser O."/>
            <person name="Goesmann A."/>
        </authorList>
    </citation>
    <scope>NUCLEOTIDE SEQUENCE [LARGE SCALE GENOMIC DNA]</scope>
    <source>
        <strain evidence="3 4">BH72</strain>
    </source>
</reference>
<evidence type="ECO:0000256" key="1">
    <source>
        <dbReference type="SAM" id="SignalP"/>
    </source>
</evidence>
<keyword evidence="1" id="KW-0732">Signal</keyword>
<dbReference type="Gene3D" id="3.40.30.10">
    <property type="entry name" value="Glutaredoxin"/>
    <property type="match status" value="1"/>
</dbReference>
<proteinExistence type="predicted"/>
<evidence type="ECO:0000259" key="2">
    <source>
        <dbReference type="PROSITE" id="PS51352"/>
    </source>
</evidence>
<dbReference type="PROSITE" id="PS51352">
    <property type="entry name" value="THIOREDOXIN_2"/>
    <property type="match status" value="1"/>
</dbReference>
<dbReference type="Proteomes" id="UP000002588">
    <property type="component" value="Chromosome"/>
</dbReference>
<organism evidence="3 4">
    <name type="scientific">Azoarcus sp. (strain BH72)</name>
    <dbReference type="NCBI Taxonomy" id="418699"/>
    <lineage>
        <taxon>Bacteria</taxon>
        <taxon>Pseudomonadati</taxon>
        <taxon>Pseudomonadota</taxon>
        <taxon>Betaproteobacteria</taxon>
        <taxon>Rhodocyclales</taxon>
        <taxon>Zoogloeaceae</taxon>
        <taxon>Azoarcus</taxon>
    </lineage>
</organism>
<dbReference type="InterPro" id="IPR013766">
    <property type="entry name" value="Thioredoxin_domain"/>
</dbReference>